<feature type="domain" description="Cupin type-2" evidence="1">
    <location>
        <begin position="57"/>
        <end position="126"/>
    </location>
</feature>
<dbReference type="Gene3D" id="2.60.120.10">
    <property type="entry name" value="Jelly Rolls"/>
    <property type="match status" value="1"/>
</dbReference>
<dbReference type="RefSeq" id="WP_235616904.1">
    <property type="nucleotide sequence ID" value="NZ_BFCH01000028.1"/>
</dbReference>
<accession>A0ABQ0NTL9</accession>
<evidence type="ECO:0000259" key="1">
    <source>
        <dbReference type="Pfam" id="PF07883"/>
    </source>
</evidence>
<dbReference type="InterPro" id="IPR014710">
    <property type="entry name" value="RmlC-like_jellyroll"/>
</dbReference>
<reference evidence="3" key="1">
    <citation type="submission" date="2018-04" db="EMBL/GenBank/DDBJ databases">
        <title>Draft genome sequence of Mycobacterium montefiorense isolated from Japanese black salamander.</title>
        <authorList>
            <person name="Fukano H."/>
            <person name="Yoshida M."/>
            <person name="Shimizu A."/>
            <person name="Iwao H."/>
            <person name="Kurata O."/>
            <person name="Katayama Y."/>
            <person name="Omatsu T."/>
            <person name="Mizutani T."/>
            <person name="Wada S."/>
            <person name="Hoshino Y."/>
        </authorList>
    </citation>
    <scope>NUCLEOTIDE SEQUENCE [LARGE SCALE GENOMIC DNA]</scope>
    <source>
        <strain evidence="3">BS</strain>
    </source>
</reference>
<dbReference type="PANTHER" id="PTHR36440">
    <property type="entry name" value="PUTATIVE (AFU_ORTHOLOGUE AFUA_8G07350)-RELATED"/>
    <property type="match status" value="1"/>
</dbReference>
<protein>
    <submittedName>
        <fullName evidence="2">Cupin</fullName>
    </submittedName>
</protein>
<dbReference type="InterPro" id="IPR053146">
    <property type="entry name" value="QDO-like"/>
</dbReference>
<keyword evidence="3" id="KW-1185">Reference proteome</keyword>
<organism evidence="2 3">
    <name type="scientific">Mycobacterium montefiorense</name>
    <dbReference type="NCBI Taxonomy" id="154654"/>
    <lineage>
        <taxon>Bacteria</taxon>
        <taxon>Bacillati</taxon>
        <taxon>Actinomycetota</taxon>
        <taxon>Actinomycetes</taxon>
        <taxon>Mycobacteriales</taxon>
        <taxon>Mycobacteriaceae</taxon>
        <taxon>Mycobacterium</taxon>
        <taxon>Mycobacterium simiae complex</taxon>
    </lineage>
</organism>
<dbReference type="CDD" id="cd02208">
    <property type="entry name" value="cupin_RmlC-like"/>
    <property type="match status" value="1"/>
</dbReference>
<dbReference type="Proteomes" id="UP000245060">
    <property type="component" value="Unassembled WGS sequence"/>
</dbReference>
<gene>
    <name evidence="2" type="ORF">MmonteBS_45730</name>
</gene>
<dbReference type="Pfam" id="PF07883">
    <property type="entry name" value="Cupin_2"/>
    <property type="match status" value="1"/>
</dbReference>
<proteinExistence type="predicted"/>
<name>A0ABQ0NTL9_9MYCO</name>
<comment type="caution">
    <text evidence="2">The sequence shown here is derived from an EMBL/GenBank/DDBJ whole genome shotgun (WGS) entry which is preliminary data.</text>
</comment>
<dbReference type="EMBL" id="BFCH01000028">
    <property type="protein sequence ID" value="GBG40201.1"/>
    <property type="molecule type" value="Genomic_DNA"/>
</dbReference>
<dbReference type="SUPFAM" id="SSF51182">
    <property type="entry name" value="RmlC-like cupins"/>
    <property type="match status" value="1"/>
</dbReference>
<sequence length="186" mass="19999">MNAPEGAGMHSQSANSELLHRIAAGTARETFEVFGPSVEFVTWSDDEHGQFCVMRGVIPPGTTVPIHSHPDAEDFLILSGTQQVLIQTDHGLEWHDAQAGDYVRIPGEVLRAHRNVSDEPAVDLVVTTLRLGNFFKEVGIPATGEPVPVTAERLGHFIATTEKYGYVLASAEENAAAGIDLPVFSG</sequence>
<dbReference type="InterPro" id="IPR013096">
    <property type="entry name" value="Cupin_2"/>
</dbReference>
<dbReference type="PANTHER" id="PTHR36440:SF1">
    <property type="entry name" value="PUTATIVE (AFU_ORTHOLOGUE AFUA_8G07350)-RELATED"/>
    <property type="match status" value="1"/>
</dbReference>
<evidence type="ECO:0000313" key="3">
    <source>
        <dbReference type="Proteomes" id="UP000245060"/>
    </source>
</evidence>
<evidence type="ECO:0000313" key="2">
    <source>
        <dbReference type="EMBL" id="GBG40201.1"/>
    </source>
</evidence>
<dbReference type="InterPro" id="IPR011051">
    <property type="entry name" value="RmlC_Cupin_sf"/>
</dbReference>